<dbReference type="RefSeq" id="WP_394820570.1">
    <property type="nucleotide sequence ID" value="NZ_CP089984.1"/>
</dbReference>
<proteinExistence type="predicted"/>
<dbReference type="Gene3D" id="3.40.50.720">
    <property type="entry name" value="NAD(P)-binding Rossmann-like Domain"/>
    <property type="match status" value="1"/>
</dbReference>
<accession>A0ABZ2LJ02</accession>
<dbReference type="SUPFAM" id="SSF51735">
    <property type="entry name" value="NAD(P)-binding Rossmann-fold domains"/>
    <property type="match status" value="1"/>
</dbReference>
<name>A0ABZ2LJ02_9BACT</name>
<dbReference type="InterPro" id="IPR036291">
    <property type="entry name" value="NAD(P)-bd_dom_sf"/>
</dbReference>
<evidence type="ECO:0000313" key="2">
    <source>
        <dbReference type="Proteomes" id="UP001370348"/>
    </source>
</evidence>
<dbReference type="EMBL" id="CP089984">
    <property type="protein sequence ID" value="WXB10954.1"/>
    <property type="molecule type" value="Genomic_DNA"/>
</dbReference>
<protein>
    <submittedName>
        <fullName evidence="1">Uncharacterized protein</fullName>
    </submittedName>
</protein>
<sequence>MSSNAKTTGIALVLGIGPKAETSPRAKAVALMLAAHGVAVVVMGEHERSLGEVVGEMVYGGGRARHVVGDVRVAEHVGGAIDKALGVFGEGRFLVVAFSETEALPQTMAAVGSALGSRGLSADVLFLGPPDRAEEPEKLAQRVASFVAFS</sequence>
<dbReference type="Proteomes" id="UP001370348">
    <property type="component" value="Chromosome"/>
</dbReference>
<reference evidence="1 2" key="1">
    <citation type="submission" date="2021-12" db="EMBL/GenBank/DDBJ databases">
        <title>Discovery of the Pendulisporaceae a myxobacterial family with distinct sporulation behavior and unique specialized metabolism.</title>
        <authorList>
            <person name="Garcia R."/>
            <person name="Popoff A."/>
            <person name="Bader C.D."/>
            <person name="Loehr J."/>
            <person name="Walesch S."/>
            <person name="Walt C."/>
            <person name="Boldt J."/>
            <person name="Bunk B."/>
            <person name="Haeckl F.J.F.P.J."/>
            <person name="Gunesch A.P."/>
            <person name="Birkelbach J."/>
            <person name="Nuebel U."/>
            <person name="Pietschmann T."/>
            <person name="Bach T."/>
            <person name="Mueller R."/>
        </authorList>
    </citation>
    <scope>NUCLEOTIDE SEQUENCE [LARGE SCALE GENOMIC DNA]</scope>
    <source>
        <strain evidence="1 2">MSr11954</strain>
    </source>
</reference>
<gene>
    <name evidence="1" type="ORF">LZC94_24090</name>
</gene>
<organism evidence="1 2">
    <name type="scientific">Pendulispora albinea</name>
    <dbReference type="NCBI Taxonomy" id="2741071"/>
    <lineage>
        <taxon>Bacteria</taxon>
        <taxon>Pseudomonadati</taxon>
        <taxon>Myxococcota</taxon>
        <taxon>Myxococcia</taxon>
        <taxon>Myxococcales</taxon>
        <taxon>Sorangiineae</taxon>
        <taxon>Pendulisporaceae</taxon>
        <taxon>Pendulispora</taxon>
    </lineage>
</organism>
<keyword evidence="2" id="KW-1185">Reference proteome</keyword>
<evidence type="ECO:0000313" key="1">
    <source>
        <dbReference type="EMBL" id="WXB10954.1"/>
    </source>
</evidence>